<comment type="caution">
    <text evidence="1">The sequence shown here is derived from an EMBL/GenBank/DDBJ whole genome shotgun (WGS) entry which is preliminary data.</text>
</comment>
<dbReference type="OrthoDB" id="10407379at2759"/>
<organism evidence="1 2">
    <name type="scientific">Clonostachys byssicola</name>
    <dbReference type="NCBI Taxonomy" id="160290"/>
    <lineage>
        <taxon>Eukaryota</taxon>
        <taxon>Fungi</taxon>
        <taxon>Dikarya</taxon>
        <taxon>Ascomycota</taxon>
        <taxon>Pezizomycotina</taxon>
        <taxon>Sordariomycetes</taxon>
        <taxon>Hypocreomycetidae</taxon>
        <taxon>Hypocreales</taxon>
        <taxon>Bionectriaceae</taxon>
        <taxon>Clonostachys</taxon>
    </lineage>
</organism>
<proteinExistence type="predicted"/>
<dbReference type="AlphaFoldDB" id="A0A9N9UK32"/>
<gene>
    <name evidence="1" type="ORF">CBYS24578_00005343</name>
</gene>
<dbReference type="Proteomes" id="UP000754883">
    <property type="component" value="Unassembled WGS sequence"/>
</dbReference>
<evidence type="ECO:0000313" key="2">
    <source>
        <dbReference type="Proteomes" id="UP000754883"/>
    </source>
</evidence>
<dbReference type="EMBL" id="CABFNO020001467">
    <property type="protein sequence ID" value="CAG9989693.1"/>
    <property type="molecule type" value="Genomic_DNA"/>
</dbReference>
<keyword evidence="2" id="KW-1185">Reference proteome</keyword>
<reference evidence="2" key="1">
    <citation type="submission" date="2019-06" db="EMBL/GenBank/DDBJ databases">
        <authorList>
            <person name="Broberg M."/>
        </authorList>
    </citation>
    <scope>NUCLEOTIDE SEQUENCE [LARGE SCALE GENOMIC DNA]</scope>
</reference>
<protein>
    <submittedName>
        <fullName evidence="1">Uncharacterized protein</fullName>
    </submittedName>
</protein>
<sequence>MPDAFVSTYPIPDERSCGLRCASAAFDMIPLYVVGDDKVSPRCDNHDINVKVKDHALTNHDDSRVWSIYSTIMFNYRYPE</sequence>
<evidence type="ECO:0000313" key="1">
    <source>
        <dbReference type="EMBL" id="CAG9989693.1"/>
    </source>
</evidence>
<name>A0A9N9UK32_9HYPO</name>
<accession>A0A9N9UK32</accession>
<reference evidence="1 2" key="2">
    <citation type="submission" date="2021-10" db="EMBL/GenBank/DDBJ databases">
        <authorList>
            <person name="Piombo E."/>
        </authorList>
    </citation>
    <scope>NUCLEOTIDE SEQUENCE [LARGE SCALE GENOMIC DNA]</scope>
</reference>